<organism evidence="2 3">
    <name type="scientific">Penicillium cinerascens</name>
    <dbReference type="NCBI Taxonomy" id="70096"/>
    <lineage>
        <taxon>Eukaryota</taxon>
        <taxon>Fungi</taxon>
        <taxon>Dikarya</taxon>
        <taxon>Ascomycota</taxon>
        <taxon>Pezizomycotina</taxon>
        <taxon>Eurotiomycetes</taxon>
        <taxon>Eurotiomycetidae</taxon>
        <taxon>Eurotiales</taxon>
        <taxon>Aspergillaceae</taxon>
        <taxon>Penicillium</taxon>
    </lineage>
</organism>
<sequence length="143" mass="15299">MSRSLQASALSFVLLSIGHTIGGKKWTAEKVFTATKGSKSWACGTVGWYQGSAFFLLTGMYSGLFTILLYGGLYEISPGILHYQWSRDPSALSDPLNKAMAGIVNVLLWTSSAWYAKNGIKDNAFAVGLSAALQGAAVLKQIL</sequence>
<keyword evidence="1" id="KW-0812">Transmembrane</keyword>
<keyword evidence="1" id="KW-0472">Membrane</keyword>
<feature type="transmembrane region" description="Helical" evidence="1">
    <location>
        <begin position="47"/>
        <end position="70"/>
    </location>
</feature>
<dbReference type="OrthoDB" id="5399817at2759"/>
<dbReference type="GeneID" id="83179398"/>
<evidence type="ECO:0000313" key="2">
    <source>
        <dbReference type="EMBL" id="KAJ5204156.1"/>
    </source>
</evidence>
<keyword evidence="3" id="KW-1185">Reference proteome</keyword>
<dbReference type="Proteomes" id="UP001150904">
    <property type="component" value="Unassembled WGS sequence"/>
</dbReference>
<reference evidence="2" key="2">
    <citation type="journal article" date="2023" name="IMA Fungus">
        <title>Comparative genomic study of the Penicillium genus elucidates a diverse pangenome and 15 lateral gene transfer events.</title>
        <authorList>
            <person name="Petersen C."/>
            <person name="Sorensen T."/>
            <person name="Nielsen M.R."/>
            <person name="Sondergaard T.E."/>
            <person name="Sorensen J.L."/>
            <person name="Fitzpatrick D.A."/>
            <person name="Frisvad J.C."/>
            <person name="Nielsen K.L."/>
        </authorList>
    </citation>
    <scope>NUCLEOTIDE SEQUENCE</scope>
    <source>
        <strain evidence="2">IBT 15544</strain>
    </source>
</reference>
<name>A0A9W9T010_9EURO</name>
<proteinExistence type="predicted"/>
<protein>
    <submittedName>
        <fullName evidence="2">Uncharacterized protein</fullName>
    </submittedName>
</protein>
<reference evidence="2" key="1">
    <citation type="submission" date="2022-12" db="EMBL/GenBank/DDBJ databases">
        <authorList>
            <person name="Petersen C."/>
        </authorList>
    </citation>
    <scope>NUCLEOTIDE SEQUENCE</scope>
    <source>
        <strain evidence="2">IBT 15544</strain>
    </source>
</reference>
<evidence type="ECO:0000313" key="3">
    <source>
        <dbReference type="Proteomes" id="UP001150904"/>
    </source>
</evidence>
<comment type="caution">
    <text evidence="2">The sequence shown here is derived from an EMBL/GenBank/DDBJ whole genome shotgun (WGS) entry which is preliminary data.</text>
</comment>
<keyword evidence="1" id="KW-1133">Transmembrane helix</keyword>
<accession>A0A9W9T010</accession>
<dbReference type="AlphaFoldDB" id="A0A9W9T010"/>
<dbReference type="EMBL" id="JAPQKR010000012">
    <property type="protein sequence ID" value="KAJ5204156.1"/>
    <property type="molecule type" value="Genomic_DNA"/>
</dbReference>
<gene>
    <name evidence="2" type="ORF">N7498_005035</name>
</gene>
<evidence type="ECO:0000256" key="1">
    <source>
        <dbReference type="SAM" id="Phobius"/>
    </source>
</evidence>
<dbReference type="RefSeq" id="XP_058308635.1">
    <property type="nucleotide sequence ID" value="XM_058452097.1"/>
</dbReference>